<keyword evidence="4" id="KW-0808">Transferase</keyword>
<dbReference type="InterPro" id="IPR036388">
    <property type="entry name" value="WH-like_DNA-bd_sf"/>
</dbReference>
<dbReference type="SUPFAM" id="SSF46785">
    <property type="entry name" value="Winged helix' DNA-binding domain"/>
    <property type="match status" value="1"/>
</dbReference>
<dbReference type="Pfam" id="PF13412">
    <property type="entry name" value="HTH_24"/>
    <property type="match status" value="1"/>
</dbReference>
<dbReference type="PANTHER" id="PTHR18964">
    <property type="entry name" value="ROK (REPRESSOR, ORF, KINASE) FAMILY"/>
    <property type="match status" value="1"/>
</dbReference>
<dbReference type="InterPro" id="IPR000600">
    <property type="entry name" value="ROK"/>
</dbReference>
<dbReference type="EMBL" id="FOCQ01000006">
    <property type="protein sequence ID" value="SEN16380.1"/>
    <property type="molecule type" value="Genomic_DNA"/>
</dbReference>
<dbReference type="Gene3D" id="1.10.10.10">
    <property type="entry name" value="Winged helix-like DNA-binding domain superfamily/Winged helix DNA-binding domain"/>
    <property type="match status" value="1"/>
</dbReference>
<protein>
    <submittedName>
        <fullName evidence="4">ROK family protein (Putative glucokinase)</fullName>
    </submittedName>
</protein>
<evidence type="ECO:0000256" key="2">
    <source>
        <dbReference type="ARBA" id="ARBA00006479"/>
    </source>
</evidence>
<dbReference type="Proteomes" id="UP000199695">
    <property type="component" value="Unassembled WGS sequence"/>
</dbReference>
<keyword evidence="4" id="KW-0418">Kinase</keyword>
<keyword evidence="3" id="KW-0859">Xylose metabolism</keyword>
<reference evidence="4 5" key="1">
    <citation type="submission" date="2016-10" db="EMBL/GenBank/DDBJ databases">
        <authorList>
            <person name="de Groot N.N."/>
        </authorList>
    </citation>
    <scope>NUCLEOTIDE SEQUENCE [LARGE SCALE GENOMIC DNA]</scope>
    <source>
        <strain evidence="4 5">DSM 46701</strain>
    </source>
</reference>
<keyword evidence="5" id="KW-1185">Reference proteome</keyword>
<organism evidence="4 5">
    <name type="scientific">Lihuaxuella thermophila</name>
    <dbReference type="NCBI Taxonomy" id="1173111"/>
    <lineage>
        <taxon>Bacteria</taxon>
        <taxon>Bacillati</taxon>
        <taxon>Bacillota</taxon>
        <taxon>Bacilli</taxon>
        <taxon>Bacillales</taxon>
        <taxon>Thermoactinomycetaceae</taxon>
        <taxon>Lihuaxuella</taxon>
    </lineage>
</organism>
<dbReference type="InterPro" id="IPR036390">
    <property type="entry name" value="WH_DNA-bd_sf"/>
</dbReference>
<dbReference type="Pfam" id="PF00480">
    <property type="entry name" value="ROK"/>
    <property type="match status" value="1"/>
</dbReference>
<evidence type="ECO:0000256" key="1">
    <source>
        <dbReference type="ARBA" id="ARBA00002486"/>
    </source>
</evidence>
<dbReference type="GO" id="GO:0042732">
    <property type="term" value="P:D-xylose metabolic process"/>
    <property type="evidence" value="ECO:0007669"/>
    <property type="project" value="UniProtKB-KW"/>
</dbReference>
<dbReference type="SUPFAM" id="SSF53067">
    <property type="entry name" value="Actin-like ATPase domain"/>
    <property type="match status" value="1"/>
</dbReference>
<dbReference type="PROSITE" id="PS01125">
    <property type="entry name" value="ROK"/>
    <property type="match status" value="1"/>
</dbReference>
<dbReference type="AlphaFoldDB" id="A0A1H8EAG0"/>
<gene>
    <name evidence="4" type="ORF">SAMN05444955_106217</name>
</gene>
<dbReference type="CDD" id="cd24076">
    <property type="entry name" value="ASKHA_ATPase_ROK_BsXylR-like"/>
    <property type="match status" value="1"/>
</dbReference>
<dbReference type="InterPro" id="IPR049874">
    <property type="entry name" value="ROK_cs"/>
</dbReference>
<dbReference type="Gene3D" id="3.30.420.40">
    <property type="match status" value="2"/>
</dbReference>
<dbReference type="STRING" id="1173111.SAMN05444955_106217"/>
<dbReference type="PANTHER" id="PTHR18964:SF149">
    <property type="entry name" value="BIFUNCTIONAL UDP-N-ACETYLGLUCOSAMINE 2-EPIMERASE_N-ACETYLMANNOSAMINE KINASE"/>
    <property type="match status" value="1"/>
</dbReference>
<accession>A0A1H8EAG0</accession>
<dbReference type="OrthoDB" id="9796533at2"/>
<sequence length="402" mass="43149">MQTGSFQWMKSLNKSTILNLVRLKGPISRAEIAKITKLTPPTVTNIVAELLDSELIVESDLGASTGGRKPIMLNINSSRFYVIGIYARANKIDAAIANICGKIIYQLEGNVPESPTKEQFLESLKAMVAKCVELARTDGQPVLGIGVGMHGLVDPQKGESIYATHLNLRQIPIKQFLETEFNIPVLVENDVRALALAESWFGQGRDLANFICVNVSTGVGAGIILDHKLYHGSSFAAGEVGHIPIDVEGPQCRCGNYGCLEAFASGPGMVLRMQKAILLGEKTSVWQKAKGDLSQITGEMIYEAALEGDRPAMEVLADTGRYLGIGLANLINLFNPSKIILHGGIARAGSLVIDPLKEVVMARALTDSVKQVSIVTSNLGKQAAVVGAFTLVLKKLFTPTPD</sequence>
<dbReference type="InterPro" id="IPR043129">
    <property type="entry name" value="ATPase_NBD"/>
</dbReference>
<name>A0A1H8EAG0_9BACL</name>
<evidence type="ECO:0000313" key="4">
    <source>
        <dbReference type="EMBL" id="SEN16380.1"/>
    </source>
</evidence>
<proteinExistence type="inferred from homology"/>
<dbReference type="GO" id="GO:0016301">
    <property type="term" value="F:kinase activity"/>
    <property type="evidence" value="ECO:0007669"/>
    <property type="project" value="UniProtKB-KW"/>
</dbReference>
<comment type="function">
    <text evidence="1">Transcriptional repressor of xylose-utilizing enzymes.</text>
</comment>
<comment type="similarity">
    <text evidence="2">Belongs to the ROK (NagC/XylR) family.</text>
</comment>
<keyword evidence="3" id="KW-0119">Carbohydrate metabolism</keyword>
<evidence type="ECO:0000256" key="3">
    <source>
        <dbReference type="ARBA" id="ARBA00022629"/>
    </source>
</evidence>
<evidence type="ECO:0000313" key="5">
    <source>
        <dbReference type="Proteomes" id="UP000199695"/>
    </source>
</evidence>